<dbReference type="Pfam" id="PF01527">
    <property type="entry name" value="HTH_Tnp_1"/>
    <property type="match status" value="1"/>
</dbReference>
<dbReference type="Proteomes" id="UP001235547">
    <property type="component" value="Plasmid unnamed"/>
</dbReference>
<geneLocation type="plasmid" evidence="1 2">
    <name>unnamed</name>
</geneLocation>
<proteinExistence type="predicted"/>
<name>A0ABY8D6Z8_9HYPH</name>
<sequence>MEDRAQILAEAFAPGAVVSAVARRFEVSIGLIYTWRRQALVQEAEPAFVPAKLADPVSSDAVELPMAVEFPKGVEGENWLSSAVRAGGRDHELK</sequence>
<protein>
    <submittedName>
        <fullName evidence="1">Transposase</fullName>
    </submittedName>
</protein>
<gene>
    <name evidence="1" type="ORF">PYH38_006232</name>
</gene>
<dbReference type="EMBL" id="CP120372">
    <property type="protein sequence ID" value="WEX85330.1"/>
    <property type="molecule type" value="Genomic_DNA"/>
</dbReference>
<keyword evidence="1" id="KW-0614">Plasmid</keyword>
<evidence type="ECO:0000313" key="1">
    <source>
        <dbReference type="EMBL" id="WEX85330.1"/>
    </source>
</evidence>
<keyword evidence="2" id="KW-1185">Reference proteome</keyword>
<dbReference type="InterPro" id="IPR002514">
    <property type="entry name" value="Transposase_8"/>
</dbReference>
<accession>A0ABY8D6Z8</accession>
<organism evidence="1 2">
    <name type="scientific">Sinorhizobium numidicum</name>
    <dbReference type="NCBI Taxonomy" id="680248"/>
    <lineage>
        <taxon>Bacteria</taxon>
        <taxon>Pseudomonadati</taxon>
        <taxon>Pseudomonadota</taxon>
        <taxon>Alphaproteobacteria</taxon>
        <taxon>Hyphomicrobiales</taxon>
        <taxon>Rhizobiaceae</taxon>
        <taxon>Sinorhizobium/Ensifer group</taxon>
        <taxon>Sinorhizobium</taxon>
    </lineage>
</organism>
<evidence type="ECO:0000313" key="2">
    <source>
        <dbReference type="Proteomes" id="UP001235547"/>
    </source>
</evidence>
<dbReference type="RefSeq" id="WP_280736241.1">
    <property type="nucleotide sequence ID" value="NZ_CP120369.1"/>
</dbReference>
<reference evidence="1 2" key="1">
    <citation type="submission" date="2023-03" db="EMBL/GenBank/DDBJ databases">
        <authorList>
            <person name="Kaur S."/>
            <person name="Espinosa-Saiz D."/>
            <person name="Velazquez E."/>
            <person name="Menendez E."/>
            <person name="diCenzo G.C."/>
        </authorList>
    </citation>
    <scope>NUCLEOTIDE SEQUENCE [LARGE SCALE GENOMIC DNA]</scope>
    <source>
        <strain evidence="1 2">LMG 27395</strain>
        <plasmid evidence="1 2">unnamed</plasmid>
    </source>
</reference>